<organism evidence="7 8">
    <name type="scientific">Salinicoccus sediminis</name>
    <dbReference type="NCBI Taxonomy" id="1432562"/>
    <lineage>
        <taxon>Bacteria</taxon>
        <taxon>Bacillati</taxon>
        <taxon>Bacillota</taxon>
        <taxon>Bacilli</taxon>
        <taxon>Bacillales</taxon>
        <taxon>Staphylococcaceae</taxon>
        <taxon>Salinicoccus</taxon>
    </lineage>
</organism>
<evidence type="ECO:0000256" key="2">
    <source>
        <dbReference type="ARBA" id="ARBA00021245"/>
    </source>
</evidence>
<dbReference type="PATRIC" id="fig|1432562.3.peg.815"/>
<keyword evidence="4" id="KW-0804">Transcription</keyword>
<keyword evidence="3" id="KW-0805">Transcription regulation</keyword>
<dbReference type="OrthoDB" id="2388113at2"/>
<dbReference type="NCBIfam" id="TIGR02937">
    <property type="entry name" value="sigma70-ECF"/>
    <property type="match status" value="1"/>
</dbReference>
<sequence length="212" mass="25645">MYRITDFHFIIKESMDDELDRLALQVYDGDMEAFDAIDRYLRPRIIHMSFKYTNAYNEREDVEQDMMEYALRLCYRYEHDSGHFRHYVMRSIRFEMYKRIKEYHSAKSGEHVLRGRIANFDVGESRDRRMEDPAEHLVKEEQIGYLLGEKSVCSPFEQRILRLFRSGWSMDNIAERLKVDRRTVSNSLYRVRRKKEQLDLDPAPEESFDNMA</sequence>
<dbReference type="RefSeq" id="WP_046513124.1">
    <property type="nucleotide sequence ID" value="NZ_LAYZ01000002.1"/>
</dbReference>
<reference evidence="7 8" key="1">
    <citation type="submission" date="2015-04" db="EMBL/GenBank/DDBJ databases">
        <title>Taxonomic description and genome sequence of Salinicoccus sediminis sp. nov., a novel hyper halotolerant bacterium isolated from marine sediment.</title>
        <authorList>
            <person name="Mathan Kumar R."/>
            <person name="Kaur G."/>
            <person name="Kumar N."/>
            <person name="Kumar A."/>
            <person name="Singh N.K."/>
            <person name="Kaur N."/>
            <person name="Mayilraj S."/>
        </authorList>
    </citation>
    <scope>NUCLEOTIDE SEQUENCE [LARGE SCALE GENOMIC DNA]</scope>
    <source>
        <strain evidence="7 8">SV-16</strain>
    </source>
</reference>
<protein>
    <recommendedName>
        <fullName evidence="2">RNA polymerase sigma factor SigS</fullName>
    </recommendedName>
</protein>
<evidence type="ECO:0000313" key="8">
    <source>
        <dbReference type="Proteomes" id="UP000034287"/>
    </source>
</evidence>
<name>A0A0M2SMJ0_9STAP</name>
<comment type="similarity">
    <text evidence="1">Belongs to the sigma-70 factor family.</text>
</comment>
<dbReference type="InterPro" id="IPR016032">
    <property type="entry name" value="Sig_transdc_resp-reg_C-effctor"/>
</dbReference>
<dbReference type="Pfam" id="PF04542">
    <property type="entry name" value="Sigma70_r2"/>
    <property type="match status" value="1"/>
</dbReference>
<dbReference type="InterPro" id="IPR007627">
    <property type="entry name" value="RNA_pol_sigma70_r2"/>
</dbReference>
<dbReference type="GO" id="GO:0003677">
    <property type="term" value="F:DNA binding"/>
    <property type="evidence" value="ECO:0007669"/>
    <property type="project" value="InterPro"/>
</dbReference>
<dbReference type="Proteomes" id="UP000034287">
    <property type="component" value="Unassembled WGS sequence"/>
</dbReference>
<dbReference type="EMBL" id="LAYZ01000002">
    <property type="protein sequence ID" value="KKK34861.1"/>
    <property type="molecule type" value="Genomic_DNA"/>
</dbReference>
<keyword evidence="8" id="KW-1185">Reference proteome</keyword>
<dbReference type="InterPro" id="IPR014284">
    <property type="entry name" value="RNA_pol_sigma-70_dom"/>
</dbReference>
<evidence type="ECO:0000259" key="6">
    <source>
        <dbReference type="Pfam" id="PF04542"/>
    </source>
</evidence>
<dbReference type="STRING" id="1432562.WN59_04195"/>
<comment type="function">
    <text evidence="5">Sigma factors are initiation factors that promote the attachment of RNA polymerase to specific initiation sites and are then released. Sigma-S contributes to the protection against external stress, thus playing a role in cellular fitness and survival.</text>
</comment>
<comment type="caution">
    <text evidence="7">The sequence shown here is derived from an EMBL/GenBank/DDBJ whole genome shotgun (WGS) entry which is preliminary data.</text>
</comment>
<feature type="domain" description="RNA polymerase sigma-70 region 2" evidence="6">
    <location>
        <begin position="40"/>
        <end position="101"/>
    </location>
</feature>
<dbReference type="Gene3D" id="1.10.1740.10">
    <property type="match status" value="1"/>
</dbReference>
<proteinExistence type="inferred from homology"/>
<dbReference type="AlphaFoldDB" id="A0A0M2SMJ0"/>
<dbReference type="GO" id="GO:0006352">
    <property type="term" value="P:DNA-templated transcription initiation"/>
    <property type="evidence" value="ECO:0007669"/>
    <property type="project" value="InterPro"/>
</dbReference>
<evidence type="ECO:0000256" key="4">
    <source>
        <dbReference type="ARBA" id="ARBA00023163"/>
    </source>
</evidence>
<dbReference type="InterPro" id="IPR013325">
    <property type="entry name" value="RNA_pol_sigma_r2"/>
</dbReference>
<dbReference type="InterPro" id="IPR036388">
    <property type="entry name" value="WH-like_DNA-bd_sf"/>
</dbReference>
<gene>
    <name evidence="7" type="ORF">WN59_04195</name>
</gene>
<evidence type="ECO:0000256" key="5">
    <source>
        <dbReference type="ARBA" id="ARBA00024701"/>
    </source>
</evidence>
<accession>A0A0M2SMJ0</accession>
<dbReference type="GO" id="GO:0003700">
    <property type="term" value="F:DNA-binding transcription factor activity"/>
    <property type="evidence" value="ECO:0007669"/>
    <property type="project" value="InterPro"/>
</dbReference>
<dbReference type="SUPFAM" id="SSF88946">
    <property type="entry name" value="Sigma2 domain of RNA polymerase sigma factors"/>
    <property type="match status" value="1"/>
</dbReference>
<evidence type="ECO:0000256" key="1">
    <source>
        <dbReference type="ARBA" id="ARBA00007788"/>
    </source>
</evidence>
<dbReference type="Gene3D" id="1.10.10.10">
    <property type="entry name" value="Winged helix-like DNA-binding domain superfamily/Winged helix DNA-binding domain"/>
    <property type="match status" value="1"/>
</dbReference>
<evidence type="ECO:0000256" key="3">
    <source>
        <dbReference type="ARBA" id="ARBA00023015"/>
    </source>
</evidence>
<dbReference type="SUPFAM" id="SSF46894">
    <property type="entry name" value="C-terminal effector domain of the bipartite response regulators"/>
    <property type="match status" value="1"/>
</dbReference>
<evidence type="ECO:0000313" key="7">
    <source>
        <dbReference type="EMBL" id="KKK34861.1"/>
    </source>
</evidence>